<sequence length="291" mass="30347">MNRATLLASAIKLAALGLRPVPMIAGDKRPALKGWRERESCNAEAVAALFADAPRASGLAIATGAGVVVIDLDRNHASGADGVKSFAALIAEHGRGEVLALGPRVRTPRRGVHLYFACDTSLRLRNRVALAPGVDVKGEGGLATAPPSPNYHWRPAPFEHSLPQVPGWLLALIDPPKPPPIPQEAAVRTYSGTIHPYAYAALERELRAVAATLAGGRNAALYKAAASLGELAAAGLLPIEPLASGLMDAAHTCGLIGDDGIAAAESTIASGLKRGLENPRAVPQRQQRRRA</sequence>
<dbReference type="SMART" id="SM00943">
    <property type="entry name" value="Prim-Pol"/>
    <property type="match status" value="1"/>
</dbReference>
<dbReference type="AlphaFoldDB" id="A0A1B1AD29"/>
<dbReference type="CDD" id="cd04859">
    <property type="entry name" value="Prim_Pol"/>
    <property type="match status" value="1"/>
</dbReference>
<dbReference type="KEGG" id="cbot:ATE48_00265"/>
<name>A0A1B1AD29_9PROT</name>
<protein>
    <recommendedName>
        <fullName evidence="1">DNA primase/polymerase bifunctional N-terminal domain-containing protein</fullName>
    </recommendedName>
</protein>
<dbReference type="InParanoid" id="A0A1B1AD29"/>
<feature type="domain" description="DNA primase/polymerase bifunctional N-terminal" evidence="1">
    <location>
        <begin position="10"/>
        <end position="169"/>
    </location>
</feature>
<reference evidence="2 3" key="1">
    <citation type="submission" date="2015-11" db="EMBL/GenBank/DDBJ databases">
        <title>Whole-Genome Sequence of Candidatus Oderbacter manganicum from the National Park Lower Oder Valley, Germany.</title>
        <authorList>
            <person name="Braun B."/>
            <person name="Liere K."/>
            <person name="Szewzyk U."/>
        </authorList>
    </citation>
    <scope>NUCLEOTIDE SEQUENCE [LARGE SCALE GENOMIC DNA]</scope>
    <source>
        <strain evidence="2 3">OTSz_A_272</strain>
    </source>
</reference>
<dbReference type="Proteomes" id="UP000092498">
    <property type="component" value="Chromosome"/>
</dbReference>
<gene>
    <name evidence="2" type="ORF">ATE48_00265</name>
</gene>
<organism evidence="2 3">
    <name type="scientific">Candidatus Viadribacter manganicus</name>
    <dbReference type="NCBI Taxonomy" id="1759059"/>
    <lineage>
        <taxon>Bacteria</taxon>
        <taxon>Pseudomonadati</taxon>
        <taxon>Pseudomonadota</taxon>
        <taxon>Alphaproteobacteria</taxon>
        <taxon>Hyphomonadales</taxon>
        <taxon>Hyphomonadaceae</taxon>
        <taxon>Candidatus Viadribacter</taxon>
    </lineage>
</organism>
<dbReference type="Pfam" id="PF09250">
    <property type="entry name" value="Prim-Pol"/>
    <property type="match status" value="1"/>
</dbReference>
<dbReference type="SUPFAM" id="SSF56747">
    <property type="entry name" value="Prim-pol domain"/>
    <property type="match status" value="1"/>
</dbReference>
<proteinExistence type="predicted"/>
<dbReference type="OrthoDB" id="123525at2"/>
<keyword evidence="3" id="KW-1185">Reference proteome</keyword>
<evidence type="ECO:0000313" key="2">
    <source>
        <dbReference type="EMBL" id="ANP44463.1"/>
    </source>
</evidence>
<dbReference type="STRING" id="1759059.ATE48_00265"/>
<accession>A0A1B1AD29</accession>
<evidence type="ECO:0000313" key="3">
    <source>
        <dbReference type="Proteomes" id="UP000092498"/>
    </source>
</evidence>
<dbReference type="RefSeq" id="WP_066766553.1">
    <property type="nucleotide sequence ID" value="NZ_CP013244.1"/>
</dbReference>
<dbReference type="InterPro" id="IPR015330">
    <property type="entry name" value="DNA_primase/pol_bifunc_N"/>
</dbReference>
<dbReference type="EMBL" id="CP013244">
    <property type="protein sequence ID" value="ANP44463.1"/>
    <property type="molecule type" value="Genomic_DNA"/>
</dbReference>
<evidence type="ECO:0000259" key="1">
    <source>
        <dbReference type="SMART" id="SM00943"/>
    </source>
</evidence>